<dbReference type="Proteomes" id="UP000265703">
    <property type="component" value="Unassembled WGS sequence"/>
</dbReference>
<protein>
    <recommendedName>
        <fullName evidence="1">DUF7918 domain-containing protein</fullName>
    </recommendedName>
</protein>
<gene>
    <name evidence="2" type="ORF">C1645_824789</name>
</gene>
<organism evidence="2 3">
    <name type="scientific">Glomus cerebriforme</name>
    <dbReference type="NCBI Taxonomy" id="658196"/>
    <lineage>
        <taxon>Eukaryota</taxon>
        <taxon>Fungi</taxon>
        <taxon>Fungi incertae sedis</taxon>
        <taxon>Mucoromycota</taxon>
        <taxon>Glomeromycotina</taxon>
        <taxon>Glomeromycetes</taxon>
        <taxon>Glomerales</taxon>
        <taxon>Glomeraceae</taxon>
        <taxon>Glomus</taxon>
    </lineage>
</organism>
<evidence type="ECO:0000313" key="2">
    <source>
        <dbReference type="EMBL" id="RIA89471.1"/>
    </source>
</evidence>
<dbReference type="InterPro" id="IPR057678">
    <property type="entry name" value="DUF7918"/>
</dbReference>
<reference evidence="2 3" key="1">
    <citation type="submission" date="2018-06" db="EMBL/GenBank/DDBJ databases">
        <title>Comparative genomics reveals the genomic features of Rhizophagus irregularis, R. cerebriforme, R. diaphanum and Gigaspora rosea, and their symbiotic lifestyle signature.</title>
        <authorList>
            <person name="Morin E."/>
            <person name="San Clemente H."/>
            <person name="Chen E.C.H."/>
            <person name="De La Providencia I."/>
            <person name="Hainaut M."/>
            <person name="Kuo A."/>
            <person name="Kohler A."/>
            <person name="Murat C."/>
            <person name="Tang N."/>
            <person name="Roy S."/>
            <person name="Loubradou J."/>
            <person name="Henrissat B."/>
            <person name="Grigoriev I.V."/>
            <person name="Corradi N."/>
            <person name="Roux C."/>
            <person name="Martin F.M."/>
        </authorList>
    </citation>
    <scope>NUCLEOTIDE SEQUENCE [LARGE SCALE GENOMIC DNA]</scope>
    <source>
        <strain evidence="2 3">DAOM 227022</strain>
    </source>
</reference>
<proteinExistence type="predicted"/>
<dbReference type="EMBL" id="QKYT01000218">
    <property type="protein sequence ID" value="RIA89471.1"/>
    <property type="molecule type" value="Genomic_DNA"/>
</dbReference>
<comment type="caution">
    <text evidence="2">The sequence shown here is derived from an EMBL/GenBank/DDBJ whole genome shotgun (WGS) entry which is preliminary data.</text>
</comment>
<sequence>MHLQEFGLEILVNGQPLPEYNLPINESNLKNTSISYVMDSSTQMKKYSDFISYVPVVTPGQRYAVRFEAKQANPSNIIISRIYIDGQSDQVQNLHQQTCSRTRSFFCNHERNKVYFFKFSYFNKKEDITNNNFKVPFPINNKPLTQQQNAYGKPGSITVCFFKGIIVDQNALQNKTEFEIEQVKISDDNKDIEIGYTTGFDVMHAKIQPATVTKIINLKPVAVLHLHYRSVDWFANKRLSLPILNSDQKEDDVINNKITKKSQKIQIENNNIIKQLKRNHNEINTDLNEKECNSNILKKFCAE</sequence>
<dbReference type="AlphaFoldDB" id="A0A397T2U6"/>
<feature type="domain" description="DUF7918" evidence="1">
    <location>
        <begin position="9"/>
        <end position="231"/>
    </location>
</feature>
<dbReference type="Pfam" id="PF25534">
    <property type="entry name" value="DUF7918"/>
    <property type="match status" value="1"/>
</dbReference>
<name>A0A397T2U6_9GLOM</name>
<accession>A0A397T2U6</accession>
<evidence type="ECO:0000259" key="1">
    <source>
        <dbReference type="Pfam" id="PF25534"/>
    </source>
</evidence>
<dbReference type="OrthoDB" id="2325779at2759"/>
<evidence type="ECO:0000313" key="3">
    <source>
        <dbReference type="Proteomes" id="UP000265703"/>
    </source>
</evidence>
<keyword evidence="3" id="KW-1185">Reference proteome</keyword>